<reference evidence="1 2" key="1">
    <citation type="submission" date="2016-04" db="EMBL/GenBank/DDBJ databases">
        <title>Genome analyses suggest a sexual origin of heterokaryosis in a supposedly ancient asexual fungus.</title>
        <authorList>
            <person name="Ropars J."/>
            <person name="Sedzielewska K."/>
            <person name="Noel J."/>
            <person name="Charron P."/>
            <person name="Farinelli L."/>
            <person name="Marton T."/>
            <person name="Kruger M."/>
            <person name="Pelin A."/>
            <person name="Brachmann A."/>
            <person name="Corradi N."/>
        </authorList>
    </citation>
    <scope>NUCLEOTIDE SEQUENCE [LARGE SCALE GENOMIC DNA]</scope>
    <source>
        <strain evidence="1 2">C2</strain>
    </source>
</reference>
<dbReference type="EMBL" id="LLXL01004070">
    <property type="protein sequence ID" value="PKK57808.1"/>
    <property type="molecule type" value="Genomic_DNA"/>
</dbReference>
<sequence>MKATKMKVWFKADKGDKHIEAIVKKEIATIVRAIRRKYITHAQAIYIINTVLLLRLEYRLKITV</sequence>
<evidence type="ECO:0000313" key="2">
    <source>
        <dbReference type="Proteomes" id="UP000233469"/>
    </source>
</evidence>
<dbReference type="VEuPathDB" id="FungiDB:FUN_022398"/>
<reference evidence="1 2" key="2">
    <citation type="submission" date="2017-10" db="EMBL/GenBank/DDBJ databases">
        <title>Extensive intraspecific genome diversity in a model arbuscular mycorrhizal fungus.</title>
        <authorList>
            <person name="Chen E.C.H."/>
            <person name="Morin E."/>
            <person name="Baudet D."/>
            <person name="Noel J."/>
            <person name="Ndikumana S."/>
            <person name="Charron P."/>
            <person name="St-Onge C."/>
            <person name="Giorgi J."/>
            <person name="Grigoriev I.V."/>
            <person name="Roux C."/>
            <person name="Martin F.M."/>
            <person name="Corradi N."/>
        </authorList>
    </citation>
    <scope>NUCLEOTIDE SEQUENCE [LARGE SCALE GENOMIC DNA]</scope>
    <source>
        <strain evidence="1 2">C2</strain>
    </source>
</reference>
<proteinExistence type="predicted"/>
<gene>
    <name evidence="1" type="ORF">RhiirC2_797365</name>
</gene>
<dbReference type="AlphaFoldDB" id="A0A2N1M872"/>
<evidence type="ECO:0000313" key="1">
    <source>
        <dbReference type="EMBL" id="PKK57808.1"/>
    </source>
</evidence>
<dbReference type="Proteomes" id="UP000233469">
    <property type="component" value="Unassembled WGS sequence"/>
</dbReference>
<name>A0A2N1M872_9GLOM</name>
<protein>
    <submittedName>
        <fullName evidence="1">Uncharacterized protein</fullName>
    </submittedName>
</protein>
<comment type="caution">
    <text evidence="1">The sequence shown here is derived from an EMBL/GenBank/DDBJ whole genome shotgun (WGS) entry which is preliminary data.</text>
</comment>
<accession>A0A2N1M872</accession>
<organism evidence="1 2">
    <name type="scientific">Rhizophagus irregularis</name>
    <dbReference type="NCBI Taxonomy" id="588596"/>
    <lineage>
        <taxon>Eukaryota</taxon>
        <taxon>Fungi</taxon>
        <taxon>Fungi incertae sedis</taxon>
        <taxon>Mucoromycota</taxon>
        <taxon>Glomeromycotina</taxon>
        <taxon>Glomeromycetes</taxon>
        <taxon>Glomerales</taxon>
        <taxon>Glomeraceae</taxon>
        <taxon>Rhizophagus</taxon>
    </lineage>
</organism>